<dbReference type="RefSeq" id="XP_045952426.1">
    <property type="nucleotide sequence ID" value="XM_046108251.1"/>
</dbReference>
<reference evidence="1" key="1">
    <citation type="journal article" date="2021" name="Nat. Commun.">
        <title>Genetic determinants of endophytism in the Arabidopsis root mycobiome.</title>
        <authorList>
            <person name="Mesny F."/>
            <person name="Miyauchi S."/>
            <person name="Thiergart T."/>
            <person name="Pickel B."/>
            <person name="Atanasova L."/>
            <person name="Karlsson M."/>
            <person name="Huettel B."/>
            <person name="Barry K.W."/>
            <person name="Haridas S."/>
            <person name="Chen C."/>
            <person name="Bauer D."/>
            <person name="Andreopoulos W."/>
            <person name="Pangilinan J."/>
            <person name="LaButti K."/>
            <person name="Riley R."/>
            <person name="Lipzen A."/>
            <person name="Clum A."/>
            <person name="Drula E."/>
            <person name="Henrissat B."/>
            <person name="Kohler A."/>
            <person name="Grigoriev I.V."/>
            <person name="Martin F.M."/>
            <person name="Hacquard S."/>
        </authorList>
    </citation>
    <scope>NUCLEOTIDE SEQUENCE</scope>
    <source>
        <strain evidence="1">MPI-SDFR-AT-0073</strain>
    </source>
</reference>
<name>A0A9P8RHF5_9PEZI</name>
<proteinExistence type="predicted"/>
<dbReference type="AlphaFoldDB" id="A0A9P8RHF5"/>
<evidence type="ECO:0000313" key="1">
    <source>
        <dbReference type="EMBL" id="KAH6645912.1"/>
    </source>
</evidence>
<organism evidence="1 2">
    <name type="scientific">Truncatella angustata</name>
    <dbReference type="NCBI Taxonomy" id="152316"/>
    <lineage>
        <taxon>Eukaryota</taxon>
        <taxon>Fungi</taxon>
        <taxon>Dikarya</taxon>
        <taxon>Ascomycota</taxon>
        <taxon>Pezizomycotina</taxon>
        <taxon>Sordariomycetes</taxon>
        <taxon>Xylariomycetidae</taxon>
        <taxon>Amphisphaeriales</taxon>
        <taxon>Sporocadaceae</taxon>
        <taxon>Truncatella</taxon>
    </lineage>
</organism>
<evidence type="ECO:0000313" key="2">
    <source>
        <dbReference type="Proteomes" id="UP000758603"/>
    </source>
</evidence>
<dbReference type="Proteomes" id="UP000758603">
    <property type="component" value="Unassembled WGS sequence"/>
</dbReference>
<dbReference type="EMBL" id="JAGPXC010000010">
    <property type="protein sequence ID" value="KAH6645912.1"/>
    <property type="molecule type" value="Genomic_DNA"/>
</dbReference>
<dbReference type="OrthoDB" id="5243557at2759"/>
<gene>
    <name evidence="1" type="ORF">BKA67DRAFT_663790</name>
</gene>
<dbReference type="GeneID" id="70137142"/>
<comment type="caution">
    <text evidence="1">The sequence shown here is derived from an EMBL/GenBank/DDBJ whole genome shotgun (WGS) entry which is preliminary data.</text>
</comment>
<protein>
    <submittedName>
        <fullName evidence="1">Uncharacterized protein</fullName>
    </submittedName>
</protein>
<keyword evidence="2" id="KW-1185">Reference proteome</keyword>
<sequence>MSQSRHDPQLSLQRAQESWALGYQQPWVQRSFTRAQRLQAQPGEIVFLKKDQYLSGQDHECLVKSGHVPERATGHPVIVLSHDPDSTHAVVTTISAYSSSEYNNYLAPWKQRVHSTKNWRDFRAFQGSERPSDQQPHLQLKGGKLMPKPEVSWVYAQCAFVVPITALGHYDKSPTRLCMTQQSLKDLRDHMIKFVHIRTLLQDPRLLYTFKNGIIEAPATPLLPTMQPMTQYSRTVSQAPITQLSSRLSSMRLQPQKTSAGSKCNKALQSRNWRADIAGHVTRPIVVAVR</sequence>
<accession>A0A9P8RHF5</accession>